<proteinExistence type="predicted"/>
<dbReference type="Proteomes" id="UP000289794">
    <property type="component" value="Chromosome"/>
</dbReference>
<name>A0A4P6LUY9_9FIRM</name>
<dbReference type="GeneID" id="75055997"/>
<evidence type="ECO:0000313" key="2">
    <source>
        <dbReference type="Proteomes" id="UP000289794"/>
    </source>
</evidence>
<gene>
    <name evidence="1" type="ORF">PMF13cell1_01068</name>
</gene>
<reference evidence="1 2" key="1">
    <citation type="submission" date="2019-01" db="EMBL/GenBank/DDBJ databases">
        <title>PMF-metabolizing Aryl O-demethylase.</title>
        <authorList>
            <person name="Kim M."/>
        </authorList>
    </citation>
    <scope>NUCLEOTIDE SEQUENCE [LARGE SCALE GENOMIC DNA]</scope>
    <source>
        <strain evidence="1 2">PMF1</strain>
    </source>
</reference>
<dbReference type="EMBL" id="CP035945">
    <property type="protein sequence ID" value="QBE95545.1"/>
    <property type="molecule type" value="Genomic_DNA"/>
</dbReference>
<dbReference type="AlphaFoldDB" id="A0A4P6LUY9"/>
<sequence length="57" mass="6441">MAKDAETFVIKIEGSKDATWQGDVTWAEEQSEKHFRSALELIKFIDGALIQAEKSKD</sequence>
<organism evidence="1 2">
    <name type="scientific">Blautia producta</name>
    <dbReference type="NCBI Taxonomy" id="33035"/>
    <lineage>
        <taxon>Bacteria</taxon>
        <taxon>Bacillati</taxon>
        <taxon>Bacillota</taxon>
        <taxon>Clostridia</taxon>
        <taxon>Lachnospirales</taxon>
        <taxon>Lachnospiraceae</taxon>
        <taxon>Blautia</taxon>
    </lineage>
</organism>
<protein>
    <submittedName>
        <fullName evidence="1">Uncharacterized protein</fullName>
    </submittedName>
</protein>
<dbReference type="RefSeq" id="WP_018593383.1">
    <property type="nucleotide sequence ID" value="NZ_AP031416.1"/>
</dbReference>
<accession>A0A4P6LUY9</accession>
<dbReference type="KEGG" id="bpro:PMF13cell1_01068"/>
<evidence type="ECO:0000313" key="1">
    <source>
        <dbReference type="EMBL" id="QBE95545.1"/>
    </source>
</evidence>